<keyword evidence="5 9" id="KW-0812">Transmembrane</keyword>
<keyword evidence="7 9" id="KW-0472">Membrane</keyword>
<keyword evidence="3" id="KW-0813">Transport</keyword>
<evidence type="ECO:0000256" key="7">
    <source>
        <dbReference type="ARBA" id="ARBA00023136"/>
    </source>
</evidence>
<feature type="domain" description="ABC transmembrane type-2" evidence="10">
    <location>
        <begin position="194"/>
        <end position="428"/>
    </location>
</feature>
<feature type="transmembrane region" description="Helical" evidence="9">
    <location>
        <begin position="315"/>
        <end position="337"/>
    </location>
</feature>
<gene>
    <name evidence="11" type="ORF">KIM372_00260</name>
</gene>
<evidence type="ECO:0000256" key="1">
    <source>
        <dbReference type="ARBA" id="ARBA00004651"/>
    </source>
</evidence>
<feature type="transmembrane region" description="Helical" evidence="9">
    <location>
        <begin position="285"/>
        <end position="309"/>
    </location>
</feature>
<feature type="region of interest" description="Disordered" evidence="8">
    <location>
        <begin position="181"/>
        <end position="219"/>
    </location>
</feature>
<evidence type="ECO:0000256" key="8">
    <source>
        <dbReference type="SAM" id="MobiDB-lite"/>
    </source>
</evidence>
<reference evidence="11 12" key="1">
    <citation type="journal article" date="2023" name="Microbiol. Spectr.">
        <title>Symbiosis of Carpenter Bees with Uncharacterized Lactic Acid Bacteria Showing NAD Auxotrophy.</title>
        <authorList>
            <person name="Kawasaki S."/>
            <person name="Ozawa K."/>
            <person name="Mori T."/>
            <person name="Yamamoto A."/>
            <person name="Ito M."/>
            <person name="Ohkuma M."/>
            <person name="Sakamoto M."/>
            <person name="Matsutani M."/>
        </authorList>
    </citation>
    <scope>NUCLEOTIDE SEQUENCE [LARGE SCALE GENOMIC DNA]</scope>
    <source>
        <strain evidence="11 12">Kim37-2</strain>
    </source>
</reference>
<sequence>MKALIVKEFRELLRDKRTLAMLIAMPILLLFIFGYAANFSVDRVKVAVIGEQAQSYQERIDKLQAVKEGVTIVSTNPARSGQNDAEQIFRDRKADAVISVKSDAKSSDQLADQADIYIDGSGLFAAQSAKRVFLQMNAEDVQASMKETRAKAETAQKTAMQTQQQSMQNYLKQMQEYQVQAQAAAQQGQPAPPAPQMPQVSQPQRSGNSDPTTASVSAKTDNTKVLFNPELKTSFIMIPGLIGLIMTLIGTMITSIGLVREREQGTLEQLAVMPIRPGAVIMGKIAPYFLLALFDMAVITGLGMWVFGLPFNGDFWPFLLGTIIFLFVVLGLGIFISTVSQNSGQAVQLAMMLVMPQMLLSGMIFPLESMASVIRWIGYLLPLTWFNELTQGTMLRGASWGSTWMPLLILAAEAVIIFSASTLKLRNLLTHGGGR</sequence>
<name>A0ABM8B5X7_9BIFI</name>
<evidence type="ECO:0000259" key="10">
    <source>
        <dbReference type="PROSITE" id="PS51012"/>
    </source>
</evidence>
<dbReference type="Proteomes" id="UP001321766">
    <property type="component" value="Chromosome"/>
</dbReference>
<dbReference type="InterPro" id="IPR013525">
    <property type="entry name" value="ABC2_TM"/>
</dbReference>
<evidence type="ECO:0000256" key="3">
    <source>
        <dbReference type="ARBA" id="ARBA00022448"/>
    </source>
</evidence>
<evidence type="ECO:0000256" key="2">
    <source>
        <dbReference type="ARBA" id="ARBA00007783"/>
    </source>
</evidence>
<evidence type="ECO:0000313" key="11">
    <source>
        <dbReference type="EMBL" id="BDR52119.1"/>
    </source>
</evidence>
<protein>
    <recommendedName>
        <fullName evidence="10">ABC transmembrane type-2 domain-containing protein</fullName>
    </recommendedName>
</protein>
<evidence type="ECO:0000256" key="4">
    <source>
        <dbReference type="ARBA" id="ARBA00022475"/>
    </source>
</evidence>
<feature type="transmembrane region" description="Helical" evidence="9">
    <location>
        <begin position="20"/>
        <end position="37"/>
    </location>
</feature>
<keyword evidence="4" id="KW-1003">Cell membrane</keyword>
<feature type="transmembrane region" description="Helical" evidence="9">
    <location>
        <begin position="398"/>
        <end position="418"/>
    </location>
</feature>
<evidence type="ECO:0000256" key="6">
    <source>
        <dbReference type="ARBA" id="ARBA00022989"/>
    </source>
</evidence>
<evidence type="ECO:0000256" key="9">
    <source>
        <dbReference type="SAM" id="Phobius"/>
    </source>
</evidence>
<dbReference type="EMBL" id="AP026798">
    <property type="protein sequence ID" value="BDR52119.1"/>
    <property type="molecule type" value="Genomic_DNA"/>
</dbReference>
<feature type="transmembrane region" description="Helical" evidence="9">
    <location>
        <begin position="358"/>
        <end position="378"/>
    </location>
</feature>
<dbReference type="PROSITE" id="PS51012">
    <property type="entry name" value="ABC_TM2"/>
    <property type="match status" value="1"/>
</dbReference>
<evidence type="ECO:0000256" key="5">
    <source>
        <dbReference type="ARBA" id="ARBA00022692"/>
    </source>
</evidence>
<dbReference type="Pfam" id="PF12698">
    <property type="entry name" value="ABC2_membrane_3"/>
    <property type="match status" value="1"/>
</dbReference>
<organism evidence="11 12">
    <name type="scientific">Bombiscardovia nodaiensis</name>
    <dbReference type="NCBI Taxonomy" id="2932181"/>
    <lineage>
        <taxon>Bacteria</taxon>
        <taxon>Bacillati</taxon>
        <taxon>Actinomycetota</taxon>
        <taxon>Actinomycetes</taxon>
        <taxon>Bifidobacteriales</taxon>
        <taxon>Bifidobacteriaceae</taxon>
        <taxon>Bombiscardovia</taxon>
    </lineage>
</organism>
<keyword evidence="6 9" id="KW-1133">Transmembrane helix</keyword>
<dbReference type="PANTHER" id="PTHR30294">
    <property type="entry name" value="MEMBRANE COMPONENT OF ABC TRANSPORTER YHHJ-RELATED"/>
    <property type="match status" value="1"/>
</dbReference>
<dbReference type="InterPro" id="IPR051449">
    <property type="entry name" value="ABC-2_transporter_component"/>
</dbReference>
<comment type="similarity">
    <text evidence="2">Belongs to the ABC-2 integral membrane protein family.</text>
</comment>
<evidence type="ECO:0000313" key="12">
    <source>
        <dbReference type="Proteomes" id="UP001321766"/>
    </source>
</evidence>
<comment type="subcellular location">
    <subcellularLocation>
        <location evidence="1">Cell membrane</location>
        <topology evidence="1">Multi-pass membrane protein</topology>
    </subcellularLocation>
</comment>
<dbReference type="PANTHER" id="PTHR30294:SF29">
    <property type="entry name" value="MULTIDRUG ABC TRANSPORTER PERMEASE YBHS-RELATED"/>
    <property type="match status" value="1"/>
</dbReference>
<keyword evidence="12" id="KW-1185">Reference proteome</keyword>
<dbReference type="InterPro" id="IPR047817">
    <property type="entry name" value="ABC2_TM_bact-type"/>
</dbReference>
<feature type="compositionally biased region" description="Polar residues" evidence="8">
    <location>
        <begin position="205"/>
        <end position="219"/>
    </location>
</feature>
<accession>A0ABM8B5X7</accession>
<proteinExistence type="inferred from homology"/>
<feature type="transmembrane region" description="Helical" evidence="9">
    <location>
        <begin position="235"/>
        <end position="259"/>
    </location>
</feature>